<dbReference type="GO" id="GO:0032259">
    <property type="term" value="P:methylation"/>
    <property type="evidence" value="ECO:0007669"/>
    <property type="project" value="UniProtKB-KW"/>
</dbReference>
<name>A0A845QYD7_9CLOT</name>
<dbReference type="AlphaFoldDB" id="A0A845QYD7"/>
<gene>
    <name evidence="1" type="ORF">D3Z33_10520</name>
</gene>
<accession>A0A845QYD7</accession>
<keyword evidence="1" id="KW-0808">Transferase</keyword>
<reference evidence="1 2" key="1">
    <citation type="submission" date="2018-08" db="EMBL/GenBank/DDBJ databases">
        <title>Murine metabolic-syndrome-specific gut microbial biobank.</title>
        <authorList>
            <person name="Liu C."/>
        </authorList>
    </citation>
    <scope>NUCLEOTIDE SEQUENCE [LARGE SCALE GENOMIC DNA]</scope>
    <source>
        <strain evidence="1 2">583</strain>
    </source>
</reference>
<sequence length="47" mass="5480">MKEILVNTGFKNIDIKLNEVTDEYARKWGYGLKIKEYIGNGEILAYK</sequence>
<keyword evidence="2" id="KW-1185">Reference proteome</keyword>
<protein>
    <submittedName>
        <fullName evidence="1">Methyltransferase</fullName>
    </submittedName>
</protein>
<dbReference type="EMBL" id="QXXA01000011">
    <property type="protein sequence ID" value="NBI07281.1"/>
    <property type="molecule type" value="Genomic_DNA"/>
</dbReference>
<comment type="caution">
    <text evidence="1">The sequence shown here is derived from an EMBL/GenBank/DDBJ whole genome shotgun (WGS) entry which is preliminary data.</text>
</comment>
<keyword evidence="1" id="KW-0489">Methyltransferase</keyword>
<dbReference type="GO" id="GO:0008168">
    <property type="term" value="F:methyltransferase activity"/>
    <property type="evidence" value="ECO:0007669"/>
    <property type="project" value="UniProtKB-KW"/>
</dbReference>
<dbReference type="Proteomes" id="UP000467132">
    <property type="component" value="Unassembled WGS sequence"/>
</dbReference>
<proteinExistence type="predicted"/>
<evidence type="ECO:0000313" key="1">
    <source>
        <dbReference type="EMBL" id="NBI07281.1"/>
    </source>
</evidence>
<evidence type="ECO:0000313" key="2">
    <source>
        <dbReference type="Proteomes" id="UP000467132"/>
    </source>
</evidence>
<organism evidence="1 2">
    <name type="scientific">Senegalia massiliensis</name>
    <dbReference type="NCBI Taxonomy" id="1720316"/>
    <lineage>
        <taxon>Bacteria</taxon>
        <taxon>Bacillati</taxon>
        <taxon>Bacillota</taxon>
        <taxon>Clostridia</taxon>
        <taxon>Eubacteriales</taxon>
        <taxon>Clostridiaceae</taxon>
        <taxon>Senegalia</taxon>
    </lineage>
</organism>